<dbReference type="EMBL" id="CM039432">
    <property type="protein sequence ID" value="KAI4332021.1"/>
    <property type="molecule type" value="Genomic_DNA"/>
</dbReference>
<evidence type="ECO:0000313" key="1">
    <source>
        <dbReference type="EMBL" id="KAI4332021.1"/>
    </source>
</evidence>
<protein>
    <submittedName>
        <fullName evidence="1">Uncharacterized protein</fullName>
    </submittedName>
</protein>
<gene>
    <name evidence="1" type="ORF">L6164_016964</name>
</gene>
<reference evidence="1 2" key="1">
    <citation type="journal article" date="2022" name="DNA Res.">
        <title>Chromosomal-level genome assembly of the orchid tree Bauhinia variegata (Leguminosae; Cercidoideae) supports the allotetraploid origin hypothesis of Bauhinia.</title>
        <authorList>
            <person name="Zhong Y."/>
            <person name="Chen Y."/>
            <person name="Zheng D."/>
            <person name="Pang J."/>
            <person name="Liu Y."/>
            <person name="Luo S."/>
            <person name="Meng S."/>
            <person name="Qian L."/>
            <person name="Wei D."/>
            <person name="Dai S."/>
            <person name="Zhou R."/>
        </authorList>
    </citation>
    <scope>NUCLEOTIDE SEQUENCE [LARGE SCALE GENOMIC DNA]</scope>
    <source>
        <strain evidence="1">BV-YZ2020</strain>
    </source>
</reference>
<accession>A0ACB9N7Q0</accession>
<proteinExistence type="predicted"/>
<dbReference type="Proteomes" id="UP000828941">
    <property type="component" value="Chromosome 7"/>
</dbReference>
<name>A0ACB9N7Q0_BAUVA</name>
<keyword evidence="2" id="KW-1185">Reference proteome</keyword>
<evidence type="ECO:0000313" key="2">
    <source>
        <dbReference type="Proteomes" id="UP000828941"/>
    </source>
</evidence>
<sequence>MHFLSSFKEDCLFQVLENGLVNEENKEEVKEVALLAARCLRLTGEERPSMKEVAMELEGIRRMHEHPWGSSDIELNLEEIEHLLHEKSRIYERGDSSSHQNTGYDSIRDHELIAIDDGR</sequence>
<comment type="caution">
    <text evidence="1">The sequence shown here is derived from an EMBL/GenBank/DDBJ whole genome shotgun (WGS) entry which is preliminary data.</text>
</comment>
<organism evidence="1 2">
    <name type="scientific">Bauhinia variegata</name>
    <name type="common">Purple orchid tree</name>
    <name type="synonym">Phanera variegata</name>
    <dbReference type="NCBI Taxonomy" id="167791"/>
    <lineage>
        <taxon>Eukaryota</taxon>
        <taxon>Viridiplantae</taxon>
        <taxon>Streptophyta</taxon>
        <taxon>Embryophyta</taxon>
        <taxon>Tracheophyta</taxon>
        <taxon>Spermatophyta</taxon>
        <taxon>Magnoliopsida</taxon>
        <taxon>eudicotyledons</taxon>
        <taxon>Gunneridae</taxon>
        <taxon>Pentapetalae</taxon>
        <taxon>rosids</taxon>
        <taxon>fabids</taxon>
        <taxon>Fabales</taxon>
        <taxon>Fabaceae</taxon>
        <taxon>Cercidoideae</taxon>
        <taxon>Cercideae</taxon>
        <taxon>Bauhiniinae</taxon>
        <taxon>Bauhinia</taxon>
    </lineage>
</organism>